<dbReference type="Proteomes" id="UP001153954">
    <property type="component" value="Unassembled WGS sequence"/>
</dbReference>
<feature type="compositionally biased region" description="Basic and acidic residues" evidence="1">
    <location>
        <begin position="29"/>
        <end position="42"/>
    </location>
</feature>
<dbReference type="GO" id="GO:0000725">
    <property type="term" value="P:recombinational repair"/>
    <property type="evidence" value="ECO:0007669"/>
    <property type="project" value="InterPro"/>
</dbReference>
<accession>A0AAU9U4R1</accession>
<dbReference type="InterPro" id="IPR028045">
    <property type="entry name" value="HROB"/>
</dbReference>
<evidence type="ECO:0000256" key="1">
    <source>
        <dbReference type="SAM" id="MobiDB-lite"/>
    </source>
</evidence>
<dbReference type="AlphaFoldDB" id="A0AAU9U4R1"/>
<reference evidence="3" key="1">
    <citation type="submission" date="2022-03" db="EMBL/GenBank/DDBJ databases">
        <authorList>
            <person name="Tunstrom K."/>
        </authorList>
    </citation>
    <scope>NUCLEOTIDE SEQUENCE</scope>
</reference>
<feature type="region of interest" description="Disordered" evidence="1">
    <location>
        <begin position="21"/>
        <end position="42"/>
    </location>
</feature>
<feature type="domain" description="Homologous recombination OB-fold protein OB-fold" evidence="2">
    <location>
        <begin position="189"/>
        <end position="274"/>
    </location>
</feature>
<evidence type="ECO:0000259" key="2">
    <source>
        <dbReference type="Pfam" id="PF15072"/>
    </source>
</evidence>
<evidence type="ECO:0000313" key="3">
    <source>
        <dbReference type="EMBL" id="CAH2092916.1"/>
    </source>
</evidence>
<comment type="caution">
    <text evidence="3">The sequence shown here is derived from an EMBL/GenBank/DDBJ whole genome shotgun (WGS) entry which is preliminary data.</text>
</comment>
<dbReference type="PANTHER" id="PTHR14523:SF1">
    <property type="entry name" value="HOMOLOGOUS RECOMBINATION OB-FOLD PROTEIN"/>
    <property type="match status" value="1"/>
</dbReference>
<organism evidence="3 4">
    <name type="scientific">Euphydryas editha</name>
    <name type="common">Edith's checkerspot</name>
    <dbReference type="NCBI Taxonomy" id="104508"/>
    <lineage>
        <taxon>Eukaryota</taxon>
        <taxon>Metazoa</taxon>
        <taxon>Ecdysozoa</taxon>
        <taxon>Arthropoda</taxon>
        <taxon>Hexapoda</taxon>
        <taxon>Insecta</taxon>
        <taxon>Pterygota</taxon>
        <taxon>Neoptera</taxon>
        <taxon>Endopterygota</taxon>
        <taxon>Lepidoptera</taxon>
        <taxon>Glossata</taxon>
        <taxon>Ditrysia</taxon>
        <taxon>Papilionoidea</taxon>
        <taxon>Nymphalidae</taxon>
        <taxon>Nymphalinae</taxon>
        <taxon>Euphydryas</taxon>
    </lineage>
</organism>
<dbReference type="PANTHER" id="PTHR14523">
    <property type="entry name" value="UNCHARACTERIZED PROTEIN C17ORF53 HOMOLOG"/>
    <property type="match status" value="1"/>
</dbReference>
<protein>
    <recommendedName>
        <fullName evidence="2">Homologous recombination OB-fold protein OB-fold domain-containing protein</fullName>
    </recommendedName>
</protein>
<dbReference type="Pfam" id="PF15072">
    <property type="entry name" value="HROB"/>
    <property type="match status" value="1"/>
</dbReference>
<keyword evidence="4" id="KW-1185">Reference proteome</keyword>
<gene>
    <name evidence="3" type="ORF">EEDITHA_LOCUS8633</name>
</gene>
<sequence>MFESDDYDQVLSQIDFPELNASFPTKSEVPQKKVEEPEKKENEQRVFKDVKTVQTNNKHIETNIKSTTKGKQIVLSNNFTENVTATLHDVSPKHTKRKIINSYFDHKSKRKFPGPAGLLSGNFEEKKDDGVCHMELLSQDIDYTQSYLNCNVFETPLWKRLLEDTASLKEINSINSIKDQALTGNLHRKKAQFVVALVESVDRSAIDPLITLRDRTGNIKCTLHRDAWTAFSAYIVSEYCALVLCKPTVLTTGSAFKKHYLNITLSNISVIYSSAVLNDDETLPDGYQKICEEDYTIIQTDKSENISPNKSMVDHVDFLDDLDDVFSDDLF</sequence>
<evidence type="ECO:0000313" key="4">
    <source>
        <dbReference type="Proteomes" id="UP001153954"/>
    </source>
</evidence>
<dbReference type="InterPro" id="IPR058570">
    <property type="entry name" value="HROB_OB"/>
</dbReference>
<name>A0AAU9U4R1_EUPED</name>
<proteinExistence type="predicted"/>
<dbReference type="EMBL" id="CAKOGL010000012">
    <property type="protein sequence ID" value="CAH2092916.1"/>
    <property type="molecule type" value="Genomic_DNA"/>
</dbReference>